<dbReference type="VEuPathDB" id="FungiDB:H257_07936"/>
<protein>
    <submittedName>
        <fullName evidence="1">Uncharacterized protein</fullName>
    </submittedName>
</protein>
<dbReference type="EMBL" id="QUTE01020431">
    <property type="protein sequence ID" value="RHY85101.1"/>
    <property type="molecule type" value="Genomic_DNA"/>
</dbReference>
<evidence type="ECO:0000313" key="1">
    <source>
        <dbReference type="EMBL" id="RHY85101.1"/>
    </source>
</evidence>
<dbReference type="Proteomes" id="UP000266196">
    <property type="component" value="Unassembled WGS sequence"/>
</dbReference>
<evidence type="ECO:0000313" key="2">
    <source>
        <dbReference type="Proteomes" id="UP000266196"/>
    </source>
</evidence>
<accession>A0A397EG49</accession>
<comment type="caution">
    <text evidence="1">The sequence shown here is derived from an EMBL/GenBank/DDBJ whole genome shotgun (WGS) entry which is preliminary data.</text>
</comment>
<dbReference type="SUPFAM" id="SSF57850">
    <property type="entry name" value="RING/U-box"/>
    <property type="match status" value="1"/>
</dbReference>
<dbReference type="AlphaFoldDB" id="A0A397EG49"/>
<sequence>MRSYPLLTTLCCNANVCFRCKSPGHHEQVSCAATLEALTHQDDLGQCPHCLMAVVMGDGCSLVTCFCGYQFYRQEGVKSFQFRKVLSAIKSKLQRVFLQFVRRRHHQRMLVDFLVKTKMRPHRQTWRHVCTYLRRQFPSPAFHIAIRKRRGVHCIHTTLHQLCRHSNMHALAVDTHDLRRVPLAQGSRSRRCRVAVTTKSNWDSYWATVTAEDQVALDDDMHSVIDGHHGWL</sequence>
<gene>
    <name evidence="1" type="ORF">DYB31_006162</name>
</gene>
<proteinExistence type="predicted"/>
<organism evidence="1 2">
    <name type="scientific">Aphanomyces astaci</name>
    <name type="common">Crayfish plague agent</name>
    <dbReference type="NCBI Taxonomy" id="112090"/>
    <lineage>
        <taxon>Eukaryota</taxon>
        <taxon>Sar</taxon>
        <taxon>Stramenopiles</taxon>
        <taxon>Oomycota</taxon>
        <taxon>Saprolegniomycetes</taxon>
        <taxon>Saprolegniales</taxon>
        <taxon>Verrucalvaceae</taxon>
        <taxon>Aphanomyces</taxon>
    </lineage>
</organism>
<reference evidence="1 2" key="1">
    <citation type="submission" date="2018-08" db="EMBL/GenBank/DDBJ databases">
        <title>Aphanomyces genome sequencing and annotation.</title>
        <authorList>
            <person name="Minardi D."/>
            <person name="Oidtmann B."/>
            <person name="Van Der Giezen M."/>
            <person name="Studholme D.J."/>
        </authorList>
    </citation>
    <scope>NUCLEOTIDE SEQUENCE [LARGE SCALE GENOMIC DNA]</scope>
    <source>
        <strain evidence="1 2">197901</strain>
    </source>
</reference>
<name>A0A397EG49_APHAT</name>